<dbReference type="Pfam" id="PF00395">
    <property type="entry name" value="SLH"/>
    <property type="match status" value="3"/>
</dbReference>
<dbReference type="HOGENOM" id="CLU_315404_0_0_9"/>
<evidence type="ECO:0000259" key="3">
    <source>
        <dbReference type="PROSITE" id="PS51272"/>
    </source>
</evidence>
<evidence type="ECO:0000256" key="1">
    <source>
        <dbReference type="ARBA" id="ARBA00022737"/>
    </source>
</evidence>
<name>A4J8U8_DESRM</name>
<reference evidence="4 5" key="1">
    <citation type="submission" date="2007-03" db="EMBL/GenBank/DDBJ databases">
        <title>Complete sequence of Desulfotomaculum reducens MI-1.</title>
        <authorList>
            <consortium name="US DOE Joint Genome Institute"/>
            <person name="Copeland A."/>
            <person name="Lucas S."/>
            <person name="Lapidus A."/>
            <person name="Barry K."/>
            <person name="Detter J.C."/>
            <person name="Glavina del Rio T."/>
            <person name="Hammon N."/>
            <person name="Israni S."/>
            <person name="Dalin E."/>
            <person name="Tice H."/>
            <person name="Pitluck S."/>
            <person name="Sims D."/>
            <person name="Brettin T."/>
            <person name="Bruce D."/>
            <person name="Han C."/>
            <person name="Tapia R."/>
            <person name="Schmutz J."/>
            <person name="Larimer F."/>
            <person name="Land M."/>
            <person name="Hauser L."/>
            <person name="Kyrpides N."/>
            <person name="Kim E."/>
            <person name="Tebo B.M."/>
            <person name="Richardson P."/>
        </authorList>
    </citation>
    <scope>NUCLEOTIDE SEQUENCE [LARGE SCALE GENOMIC DNA]</scope>
    <source>
        <strain evidence="4 5">MI-1</strain>
    </source>
</reference>
<dbReference type="eggNOG" id="COG2247">
    <property type="taxonomic scope" value="Bacteria"/>
</dbReference>
<dbReference type="SUPFAM" id="SSF49464">
    <property type="entry name" value="Carboxypeptidase regulatory domain-like"/>
    <property type="match status" value="1"/>
</dbReference>
<dbReference type="AlphaFoldDB" id="A4J8U8"/>
<dbReference type="PROSITE" id="PS51272">
    <property type="entry name" value="SLH"/>
    <property type="match status" value="3"/>
</dbReference>
<feature type="signal peptide" evidence="2">
    <location>
        <begin position="1"/>
        <end position="25"/>
    </location>
</feature>
<evidence type="ECO:0000313" key="4">
    <source>
        <dbReference type="EMBL" id="ABO51501.1"/>
    </source>
</evidence>
<dbReference type="InterPro" id="IPR046780">
    <property type="entry name" value="aBig_2"/>
</dbReference>
<dbReference type="Gene3D" id="2.60.40.1120">
    <property type="entry name" value="Carboxypeptidase-like, regulatory domain"/>
    <property type="match status" value="1"/>
</dbReference>
<dbReference type="STRING" id="349161.Dred_2998"/>
<dbReference type="Proteomes" id="UP000001556">
    <property type="component" value="Chromosome"/>
</dbReference>
<protein>
    <submittedName>
        <fullName evidence="4">S-layer domain protein</fullName>
    </submittedName>
</protein>
<dbReference type="PANTHER" id="PTHR43308:SF5">
    <property type="entry name" value="S-LAYER PROTEIN _ PEPTIDOGLYCAN ENDO-BETA-N-ACETYLGLUCOSAMINIDASE"/>
    <property type="match status" value="1"/>
</dbReference>
<evidence type="ECO:0000313" key="5">
    <source>
        <dbReference type="Proteomes" id="UP000001556"/>
    </source>
</evidence>
<dbReference type="KEGG" id="drm:Dred_2998"/>
<accession>A4J8U8</accession>
<evidence type="ECO:0000256" key="2">
    <source>
        <dbReference type="SAM" id="SignalP"/>
    </source>
</evidence>
<organism evidence="4 5">
    <name type="scientific">Desulforamulus reducens (strain ATCC BAA-1160 / DSM 100696 / MI-1)</name>
    <name type="common">Desulfotomaculum reducens</name>
    <dbReference type="NCBI Taxonomy" id="349161"/>
    <lineage>
        <taxon>Bacteria</taxon>
        <taxon>Bacillati</taxon>
        <taxon>Bacillota</taxon>
        <taxon>Clostridia</taxon>
        <taxon>Eubacteriales</taxon>
        <taxon>Peptococcaceae</taxon>
        <taxon>Desulforamulus</taxon>
    </lineage>
</organism>
<gene>
    <name evidence="4" type="ordered locus">Dred_2998</name>
</gene>
<dbReference type="InterPro" id="IPR008969">
    <property type="entry name" value="CarboxyPept-like_regulatory"/>
</dbReference>
<feature type="chain" id="PRO_5002669968" evidence="2">
    <location>
        <begin position="26"/>
        <end position="926"/>
    </location>
</feature>
<dbReference type="InterPro" id="IPR001119">
    <property type="entry name" value="SLH_dom"/>
</dbReference>
<dbReference type="Pfam" id="PF13620">
    <property type="entry name" value="CarboxypepD_reg"/>
    <property type="match status" value="1"/>
</dbReference>
<proteinExistence type="predicted"/>
<dbReference type="EMBL" id="CP000612">
    <property type="protein sequence ID" value="ABO51501.1"/>
    <property type="molecule type" value="Genomic_DNA"/>
</dbReference>
<feature type="domain" description="SLH" evidence="3">
    <location>
        <begin position="148"/>
        <end position="208"/>
    </location>
</feature>
<sequence length="926" mass="98672">MKERKYLAILLSLCLVLSLTTVAFAATFTDLQGHWAEGQINEWSAKGLAGGYADGTFKPNNEVSRAEFVALVNRAFALNNGGAANSFTDVKEGQWYYGEVAVAKAAGYIGGYSDGTFRPNQAISRQEAANILTRLLKLQTTTAGIDAFADASQIQAWAQGGIGAVVNSGLMHGFPDNTFRPLKSITRAEAVVSLDRALKANGKEVTVQSGIEGKVTLNGKAIANAVVRVFQADSFKVMEEAKTDSNGNYKFNLPKGKYDLTASTDSEVGYKSDVKVADNQLTSQALTLEKAAILSGDLEDKDKRTVKNATIAFTTNPTFVTTTDKDGKFKVAVLANRDYTVRAYNPDEKDKAPDVVIEGLKVAAAGKQQLATLKAHFAVKSSSGGGGGGGGSSTPAIDVINQPGTHTGNYTITTSGTYGPASGTSTIVGSLTINPGASGEVTIQNIDVDNVTVSSGASNSIKFKKVKVKQKLTVNTGNQANSVRIVTEDSSITVTKVESKVILEAAQGGSFGDVAVEAAAAGQQIELRGTFNGTVTVAQGVQGLTLNLGSGTTLANLAGNVSGISNVVVADDATLPPALNEIAADLDTVRNVKANLNITFANGDTVTNVTQNVTLPTVNADPNVTITWASSNTDVITNDGTVKRPRVGGDKTVILTATIKKGKATVIKTFTVTVKGVNLVPAEPTLEALLTAIQTGLNSLTQDEWNNLKAQRDQLVNNLTEEEIFEALRKSGFENITNTNITIEEARFALATIRGLAHLGRDNVGDSVQLISGEIEKLKTEFSEVVTKLRQYNINQEVVYKYGIDLYTCILQGDCKVTADNYEKDLYNAALYVLRDRQHPELKTVAKLTFDRLKTYHSQDSALSGILKGIVFEKDENSQPGDVEVDATVIMLAKKELESRNDSAYDSLIETLDFMVNLSKTFMPLN</sequence>
<feature type="domain" description="SLH" evidence="3">
    <location>
        <begin position="83"/>
        <end position="146"/>
    </location>
</feature>
<dbReference type="PANTHER" id="PTHR43308">
    <property type="entry name" value="OUTER MEMBRANE PROTEIN ALPHA-RELATED"/>
    <property type="match status" value="1"/>
</dbReference>
<dbReference type="RefSeq" id="WP_011879292.1">
    <property type="nucleotide sequence ID" value="NC_009253.1"/>
</dbReference>
<dbReference type="OrthoDB" id="2112962at2"/>
<dbReference type="InterPro" id="IPR051465">
    <property type="entry name" value="Cell_Envelope_Struct_Comp"/>
</dbReference>
<keyword evidence="2" id="KW-0732">Signal</keyword>
<dbReference type="eggNOG" id="COG5492">
    <property type="taxonomic scope" value="Bacteria"/>
</dbReference>
<dbReference type="Pfam" id="PF20578">
    <property type="entry name" value="aBig_2"/>
    <property type="match status" value="1"/>
</dbReference>
<keyword evidence="1" id="KW-0677">Repeat</keyword>
<keyword evidence="5" id="KW-1185">Reference proteome</keyword>
<feature type="domain" description="SLH" evidence="3">
    <location>
        <begin position="23"/>
        <end position="82"/>
    </location>
</feature>